<feature type="coiled-coil region" evidence="1">
    <location>
        <begin position="246"/>
        <end position="280"/>
    </location>
</feature>
<keyword evidence="2" id="KW-0472">Membrane</keyword>
<keyword evidence="2" id="KW-0812">Transmembrane</keyword>
<proteinExistence type="predicted"/>
<evidence type="ECO:0008006" key="7">
    <source>
        <dbReference type="Google" id="ProtNLM"/>
    </source>
</evidence>
<feature type="domain" description="SGNH" evidence="4">
    <location>
        <begin position="470"/>
        <end position="720"/>
    </location>
</feature>
<evidence type="ECO:0000313" key="6">
    <source>
        <dbReference type="Proteomes" id="UP000008281"/>
    </source>
</evidence>
<dbReference type="Pfam" id="PF19040">
    <property type="entry name" value="SGNH"/>
    <property type="match status" value="1"/>
</dbReference>
<evidence type="ECO:0000259" key="4">
    <source>
        <dbReference type="Pfam" id="PF19040"/>
    </source>
</evidence>
<dbReference type="PANTHER" id="PTHR23028:SF135">
    <property type="entry name" value="ACYL_TRANSF_3 DOMAIN-CONTAINING PROTEIN"/>
    <property type="match status" value="1"/>
</dbReference>
<dbReference type="InterPro" id="IPR002656">
    <property type="entry name" value="Acyl_transf_3_dom"/>
</dbReference>
<evidence type="ECO:0000256" key="2">
    <source>
        <dbReference type="SAM" id="Phobius"/>
    </source>
</evidence>
<dbReference type="OrthoDB" id="10061508at2759"/>
<dbReference type="GO" id="GO:0016020">
    <property type="term" value="C:membrane"/>
    <property type="evidence" value="ECO:0007669"/>
    <property type="project" value="TreeGrafter"/>
</dbReference>
<keyword evidence="2" id="KW-1133">Transmembrane helix</keyword>
<keyword evidence="6" id="KW-1185">Reference proteome</keyword>
<feature type="transmembrane region" description="Helical" evidence="2">
    <location>
        <begin position="95"/>
        <end position="113"/>
    </location>
</feature>
<feature type="transmembrane region" description="Helical" evidence="2">
    <location>
        <begin position="341"/>
        <end position="360"/>
    </location>
</feature>
<dbReference type="eggNOG" id="ENOG502SGA9">
    <property type="taxonomic scope" value="Eukaryota"/>
</dbReference>
<dbReference type="AlphaFoldDB" id="E3NSV0"/>
<dbReference type="Pfam" id="PF01757">
    <property type="entry name" value="Acyl_transf_3"/>
    <property type="match status" value="1"/>
</dbReference>
<reference evidence="5" key="1">
    <citation type="submission" date="2007-07" db="EMBL/GenBank/DDBJ databases">
        <title>PCAP assembly of the Caenorhabditis remanei genome.</title>
        <authorList>
            <consortium name="The Caenorhabditis remanei Sequencing Consortium"/>
            <person name="Wilson R.K."/>
        </authorList>
    </citation>
    <scope>NUCLEOTIDE SEQUENCE [LARGE SCALE GENOMIC DNA]</scope>
    <source>
        <strain evidence="5">PB4641</strain>
    </source>
</reference>
<feature type="transmembrane region" description="Helical" evidence="2">
    <location>
        <begin position="292"/>
        <end position="311"/>
    </location>
</feature>
<dbReference type="InterPro" id="IPR050879">
    <property type="entry name" value="Acyltransferase_3"/>
</dbReference>
<accession>E3NSV0</accession>
<organism evidence="6">
    <name type="scientific">Caenorhabditis remanei</name>
    <name type="common">Caenorhabditis vulgaris</name>
    <dbReference type="NCBI Taxonomy" id="31234"/>
    <lineage>
        <taxon>Eukaryota</taxon>
        <taxon>Metazoa</taxon>
        <taxon>Ecdysozoa</taxon>
        <taxon>Nematoda</taxon>
        <taxon>Chromadorea</taxon>
        <taxon>Rhabditida</taxon>
        <taxon>Rhabditina</taxon>
        <taxon>Rhabditomorpha</taxon>
        <taxon>Rhabditoidea</taxon>
        <taxon>Rhabditidae</taxon>
        <taxon>Peloderinae</taxon>
        <taxon>Caenorhabditis</taxon>
    </lineage>
</organism>
<dbReference type="HOGENOM" id="CLU_005679_12_1_1"/>
<feature type="transmembrane region" description="Helical" evidence="2">
    <location>
        <begin position="186"/>
        <end position="204"/>
    </location>
</feature>
<sequence length="726" mass="84371">MNQPKPSKRLDLQGIRACAIIVVLGFHFFPKYCPNGYLGVDQLVVLVQFIKLISNDSRFFVLSGFLMCMLLKRAENQAACSLVTIFYSKRFKRILPLYLLVILVSMMFLYNYFPVTAIESNQSSAEHALLFVSNRPKTDQEDYFLMLNTGIDIFTHTWSLSVEIQFYFLVPFIFLLASRLPRTIQYGYYILMGLLSILFSYTSTEIVSFNSVFARIWQFLIGMLVYLLGVPITQHSGKAEYQVLKVEEGKKDIEDLKLLLEDADDELEEDEQEVGNAISNESAGIRLRFSEMFSYILLCFLLVTTAFPFVLPADVVRPAVTIGTGLLMLISEDNWILCNNILTYIGDISFSLYLIHWPIYAYWKLTCEGNEYLLITALLTSIALAIITFETFEKWYLKLSSTNVGILVVVLFFVNIVTIHKDDIYDHIRTIGRNYSNLDDVTENMTVDDAIYLNHRWSVNDLKNLYDPSCDYESIKTPYGWCRHTGLSRRGKYKIMTFGNSWTANHAKLFYQECGYKAKSILQGAAYACEPLYLRSSKDKCLGNFTTFVTRITEEKPDIAFHFTRQISIGNGFPKNVTTFDKDPIYQMMKTQMLKFIANIKYKLYIVHAIPSVLPNQLGKVAERLKNGTNRVELEVRNNFFTRHHNKMILRPHGWEMARRRYEQLMKDCNEKCEMIDYLPEFYNNSTKTFRYFDDKGFLYWTADQHFSPHGLEKIRHIWTDICSRL</sequence>
<evidence type="ECO:0000313" key="5">
    <source>
        <dbReference type="EMBL" id="EFO90984.1"/>
    </source>
</evidence>
<feature type="domain" description="Acyltransferase 3" evidence="3">
    <location>
        <begin position="11"/>
        <end position="386"/>
    </location>
</feature>
<protein>
    <recommendedName>
        <fullName evidence="7">Acyl_transf_3 domain-containing protein</fullName>
    </recommendedName>
</protein>
<dbReference type="InterPro" id="IPR043968">
    <property type="entry name" value="SGNH"/>
</dbReference>
<evidence type="ECO:0000259" key="3">
    <source>
        <dbReference type="Pfam" id="PF01757"/>
    </source>
</evidence>
<dbReference type="STRING" id="31234.E3NSV0"/>
<feature type="transmembrane region" description="Helical" evidence="2">
    <location>
        <begin position="372"/>
        <end position="389"/>
    </location>
</feature>
<keyword evidence="1" id="KW-0175">Coiled coil</keyword>
<evidence type="ECO:0000256" key="1">
    <source>
        <dbReference type="SAM" id="Coils"/>
    </source>
</evidence>
<dbReference type="Proteomes" id="UP000008281">
    <property type="component" value="Unassembled WGS sequence"/>
</dbReference>
<dbReference type="GO" id="GO:0000271">
    <property type="term" value="P:polysaccharide biosynthetic process"/>
    <property type="evidence" value="ECO:0007669"/>
    <property type="project" value="TreeGrafter"/>
</dbReference>
<dbReference type="InParanoid" id="E3NSV0"/>
<dbReference type="EMBL" id="DS270053">
    <property type="protein sequence ID" value="EFO90984.1"/>
    <property type="molecule type" value="Genomic_DNA"/>
</dbReference>
<feature type="transmembrane region" description="Helical" evidence="2">
    <location>
        <begin position="49"/>
        <end position="71"/>
    </location>
</feature>
<dbReference type="GO" id="GO:0016747">
    <property type="term" value="F:acyltransferase activity, transferring groups other than amino-acyl groups"/>
    <property type="evidence" value="ECO:0007669"/>
    <property type="project" value="InterPro"/>
</dbReference>
<feature type="transmembrane region" description="Helical" evidence="2">
    <location>
        <begin position="216"/>
        <end position="233"/>
    </location>
</feature>
<dbReference type="PANTHER" id="PTHR23028">
    <property type="entry name" value="ACETYLTRANSFERASE"/>
    <property type="match status" value="1"/>
</dbReference>
<feature type="transmembrane region" description="Helical" evidence="2">
    <location>
        <begin position="12"/>
        <end position="29"/>
    </location>
</feature>
<name>E3NSV0_CAERE</name>
<feature type="transmembrane region" description="Helical" evidence="2">
    <location>
        <begin position="153"/>
        <end position="174"/>
    </location>
</feature>
<feature type="transmembrane region" description="Helical" evidence="2">
    <location>
        <begin position="395"/>
        <end position="419"/>
    </location>
</feature>
<gene>
    <name evidence="5" type="ORF">CRE_06239</name>
</gene>